<dbReference type="Pfam" id="PF14526">
    <property type="entry name" value="Cass2"/>
    <property type="match status" value="1"/>
</dbReference>
<dbReference type="PANTHER" id="PTHR36444">
    <property type="entry name" value="TRANSCRIPTIONAL REGULATOR PROTEIN YOBU-RELATED"/>
    <property type="match status" value="1"/>
</dbReference>
<sequence>MQKIQVPAKYIIGIAIRTTNQNEQSALDIPQLWNDFHTQQIQAKIPAKRSEDIYAIYTDYESDFTAAYTTIIGCEVETLAEIPEGMVGHIIPSGSYTKIDVRGNLLENIVLHAWVKIWNSPNLERTYTSDFEVYGPKAQNPLQAEVALYLATTSC</sequence>
<dbReference type="Gene3D" id="3.20.80.10">
    <property type="entry name" value="Regulatory factor, effector binding domain"/>
    <property type="match status" value="1"/>
</dbReference>
<dbReference type="RefSeq" id="WP_002991445.1">
    <property type="nucleotide sequence ID" value="NZ_CP068108.1"/>
</dbReference>
<accession>A0A9Q6ZEB6</accession>
<evidence type="ECO:0000313" key="3">
    <source>
        <dbReference type="Proteomes" id="UP000596202"/>
    </source>
</evidence>
<dbReference type="InterPro" id="IPR053182">
    <property type="entry name" value="YobU-like_regulator"/>
</dbReference>
<dbReference type="InterPro" id="IPR029441">
    <property type="entry name" value="Cass2"/>
</dbReference>
<dbReference type="SUPFAM" id="SSF55136">
    <property type="entry name" value="Probable bacterial effector-binding domain"/>
    <property type="match status" value="1"/>
</dbReference>
<dbReference type="OrthoDB" id="9801008at2"/>
<organism evidence="2 3">
    <name type="scientific">Myroides odoratus</name>
    <name type="common">Flavobacterium odoratum</name>
    <dbReference type="NCBI Taxonomy" id="256"/>
    <lineage>
        <taxon>Bacteria</taxon>
        <taxon>Pseudomonadati</taxon>
        <taxon>Bacteroidota</taxon>
        <taxon>Flavobacteriia</taxon>
        <taxon>Flavobacteriales</taxon>
        <taxon>Flavobacteriaceae</taxon>
        <taxon>Myroides</taxon>
    </lineage>
</organism>
<dbReference type="InterPro" id="IPR010499">
    <property type="entry name" value="AraC_E-bd"/>
</dbReference>
<evidence type="ECO:0000259" key="1">
    <source>
        <dbReference type="SMART" id="SM00871"/>
    </source>
</evidence>
<gene>
    <name evidence="2" type="ORF">I6I88_05105</name>
</gene>
<dbReference type="SMART" id="SM00871">
    <property type="entry name" value="AraC_E_bind"/>
    <property type="match status" value="1"/>
</dbReference>
<dbReference type="AlphaFoldDB" id="A0A9Q6ZEB6"/>
<protein>
    <submittedName>
        <fullName evidence="2">Effector binding domain-containing protein</fullName>
    </submittedName>
</protein>
<feature type="domain" description="AraC effector-binding" evidence="1">
    <location>
        <begin position="1"/>
        <end position="153"/>
    </location>
</feature>
<dbReference type="InterPro" id="IPR011256">
    <property type="entry name" value="Reg_factor_effector_dom_sf"/>
</dbReference>
<dbReference type="EMBL" id="CP068108">
    <property type="protein sequence ID" value="QQU01131.1"/>
    <property type="molecule type" value="Genomic_DNA"/>
</dbReference>
<dbReference type="PANTHER" id="PTHR36444:SF2">
    <property type="entry name" value="TRANSCRIPTIONAL REGULATOR PROTEIN YOBU-RELATED"/>
    <property type="match status" value="1"/>
</dbReference>
<reference evidence="2 3" key="1">
    <citation type="submission" date="2021-01" db="EMBL/GenBank/DDBJ databases">
        <title>FDA dAtabase for Regulatory Grade micrObial Sequences (FDA-ARGOS): Supporting development and validation of Infectious Disease Dx tests.</title>
        <authorList>
            <person name="Sproer C."/>
            <person name="Gronow S."/>
            <person name="Severitt S."/>
            <person name="Schroder I."/>
            <person name="Tallon L."/>
            <person name="Sadzewicz L."/>
            <person name="Zhao X."/>
            <person name="Boylan J."/>
            <person name="Ott S."/>
            <person name="Bowen H."/>
            <person name="Vavikolanu K."/>
            <person name="Mehta A."/>
            <person name="Aluvathingal J."/>
            <person name="Nadendla S."/>
            <person name="Lowell S."/>
            <person name="Myers T."/>
            <person name="Yan Y."/>
            <person name="Sichtig H."/>
        </authorList>
    </citation>
    <scope>NUCLEOTIDE SEQUENCE [LARGE SCALE GENOMIC DNA]</scope>
    <source>
        <strain evidence="2 3">FDAARGOS_1131</strain>
    </source>
</reference>
<name>A0A9Q6ZEB6_MYROD</name>
<dbReference type="Proteomes" id="UP000596202">
    <property type="component" value="Chromosome"/>
</dbReference>
<proteinExistence type="predicted"/>
<dbReference type="GeneID" id="93527019"/>
<evidence type="ECO:0000313" key="2">
    <source>
        <dbReference type="EMBL" id="QQU01131.1"/>
    </source>
</evidence>